<evidence type="ECO:0000256" key="4">
    <source>
        <dbReference type="ARBA" id="ARBA00022475"/>
    </source>
</evidence>
<dbReference type="SUPFAM" id="SSF47226">
    <property type="entry name" value="Histidine-containing phosphotransfer domain, HPT domain"/>
    <property type="match status" value="1"/>
</dbReference>
<dbReference type="Proteomes" id="UP000229433">
    <property type="component" value="Unassembled WGS sequence"/>
</dbReference>
<evidence type="ECO:0000256" key="8">
    <source>
        <dbReference type="ARBA" id="ARBA00022840"/>
    </source>
</evidence>
<proteinExistence type="predicted"/>
<evidence type="ECO:0000256" key="7">
    <source>
        <dbReference type="ARBA" id="ARBA00022741"/>
    </source>
</evidence>
<protein>
    <recommendedName>
        <fullName evidence="3">histidine kinase</fullName>
        <ecNumber evidence="3">2.7.13.3</ecNumber>
    </recommendedName>
</protein>
<keyword evidence="10" id="KW-0902">Two-component regulatory system</keyword>
<dbReference type="EMBL" id="NQXA01000007">
    <property type="protein sequence ID" value="PHQ29281.1"/>
    <property type="molecule type" value="Genomic_DNA"/>
</dbReference>
<dbReference type="SMART" id="SM00387">
    <property type="entry name" value="HATPase_c"/>
    <property type="match status" value="1"/>
</dbReference>
<dbReference type="SUPFAM" id="SSF52172">
    <property type="entry name" value="CheY-like"/>
    <property type="match status" value="1"/>
</dbReference>
<evidence type="ECO:0000259" key="15">
    <source>
        <dbReference type="PROSITE" id="PS50110"/>
    </source>
</evidence>
<dbReference type="Gene3D" id="1.20.120.160">
    <property type="entry name" value="HPT domain"/>
    <property type="match status" value="1"/>
</dbReference>
<dbReference type="InterPro" id="IPR035965">
    <property type="entry name" value="PAS-like_dom_sf"/>
</dbReference>
<feature type="domain" description="Response regulatory" evidence="15">
    <location>
        <begin position="646"/>
        <end position="766"/>
    </location>
</feature>
<evidence type="ECO:0000259" key="16">
    <source>
        <dbReference type="PROSITE" id="PS50112"/>
    </source>
</evidence>
<dbReference type="PANTHER" id="PTHR45339">
    <property type="entry name" value="HYBRID SIGNAL TRANSDUCTION HISTIDINE KINASE J"/>
    <property type="match status" value="1"/>
</dbReference>
<dbReference type="PROSITE" id="PS50894">
    <property type="entry name" value="HPT"/>
    <property type="match status" value="1"/>
</dbReference>
<keyword evidence="5 13" id="KW-0597">Phosphoprotein</keyword>
<dbReference type="GO" id="GO:0006355">
    <property type="term" value="P:regulation of DNA-templated transcription"/>
    <property type="evidence" value="ECO:0007669"/>
    <property type="project" value="InterPro"/>
</dbReference>
<dbReference type="InterPro" id="IPR004358">
    <property type="entry name" value="Sig_transdc_His_kin-like_C"/>
</dbReference>
<evidence type="ECO:0000259" key="17">
    <source>
        <dbReference type="PROSITE" id="PS50894"/>
    </source>
</evidence>
<dbReference type="NCBIfam" id="TIGR00229">
    <property type="entry name" value="sensory_box"/>
    <property type="match status" value="1"/>
</dbReference>
<evidence type="ECO:0000256" key="10">
    <source>
        <dbReference type="ARBA" id="ARBA00023012"/>
    </source>
</evidence>
<dbReference type="Pfam" id="PF01627">
    <property type="entry name" value="Hpt"/>
    <property type="match status" value="1"/>
</dbReference>
<feature type="domain" description="PAS" evidence="16">
    <location>
        <begin position="265"/>
        <end position="328"/>
    </location>
</feature>
<dbReference type="InterPro" id="IPR005467">
    <property type="entry name" value="His_kinase_dom"/>
</dbReference>
<dbReference type="GO" id="GO:0005524">
    <property type="term" value="F:ATP binding"/>
    <property type="evidence" value="ECO:0007669"/>
    <property type="project" value="UniProtKB-KW"/>
</dbReference>
<dbReference type="PRINTS" id="PR00344">
    <property type="entry name" value="BCTRLSENSOR"/>
</dbReference>
<evidence type="ECO:0000256" key="1">
    <source>
        <dbReference type="ARBA" id="ARBA00000085"/>
    </source>
</evidence>
<dbReference type="CDD" id="cd17546">
    <property type="entry name" value="REC_hyHK_CKI1_RcsC-like"/>
    <property type="match status" value="1"/>
</dbReference>
<dbReference type="Gene3D" id="3.30.565.10">
    <property type="entry name" value="Histidine kinase-like ATPase, C-terminal domain"/>
    <property type="match status" value="1"/>
</dbReference>
<evidence type="ECO:0000256" key="12">
    <source>
        <dbReference type="PROSITE-ProRule" id="PRU00110"/>
    </source>
</evidence>
<keyword evidence="4" id="KW-1003">Cell membrane</keyword>
<keyword evidence="7" id="KW-0547">Nucleotide-binding</keyword>
<keyword evidence="6" id="KW-0812">Transmembrane</keyword>
<dbReference type="SUPFAM" id="SSF55785">
    <property type="entry name" value="PYP-like sensor domain (PAS domain)"/>
    <property type="match status" value="1"/>
</dbReference>
<dbReference type="InterPro" id="IPR036890">
    <property type="entry name" value="HATPase_C_sf"/>
</dbReference>
<keyword evidence="9" id="KW-1133">Transmembrane helix</keyword>
<name>A0A2G1VR90_9FLAO</name>
<dbReference type="InterPro" id="IPR000014">
    <property type="entry name" value="PAS"/>
</dbReference>
<dbReference type="Pfam" id="PF00512">
    <property type="entry name" value="HisKA"/>
    <property type="match status" value="1"/>
</dbReference>
<evidence type="ECO:0000313" key="18">
    <source>
        <dbReference type="EMBL" id="PHQ29281.1"/>
    </source>
</evidence>
<dbReference type="Gene3D" id="1.10.287.130">
    <property type="match status" value="1"/>
</dbReference>
<comment type="subcellular location">
    <subcellularLocation>
        <location evidence="2">Cell membrane</location>
        <topology evidence="2">Multi-pass membrane protein</topology>
    </subcellularLocation>
</comment>
<dbReference type="CDD" id="cd16922">
    <property type="entry name" value="HATPase_EvgS-ArcB-TorS-like"/>
    <property type="match status" value="1"/>
</dbReference>
<evidence type="ECO:0000256" key="3">
    <source>
        <dbReference type="ARBA" id="ARBA00012438"/>
    </source>
</evidence>
<reference evidence="18 19" key="1">
    <citation type="submission" date="2017-08" db="EMBL/GenBank/DDBJ databases">
        <title>The whole genome shortgun sequences of strain Leeuwenhoekiella nanhaiensis G18 from the South China Sea.</title>
        <authorList>
            <person name="Liu Q."/>
        </authorList>
    </citation>
    <scope>NUCLEOTIDE SEQUENCE [LARGE SCALE GENOMIC DNA]</scope>
    <source>
        <strain evidence="18 19">G18</strain>
    </source>
</reference>
<dbReference type="Gene3D" id="3.30.450.20">
    <property type="entry name" value="PAS domain"/>
    <property type="match status" value="1"/>
</dbReference>
<dbReference type="CDD" id="cd00082">
    <property type="entry name" value="HisKA"/>
    <property type="match status" value="1"/>
</dbReference>
<dbReference type="CDD" id="cd00130">
    <property type="entry name" value="PAS"/>
    <property type="match status" value="1"/>
</dbReference>
<evidence type="ECO:0000259" key="14">
    <source>
        <dbReference type="PROSITE" id="PS50109"/>
    </source>
</evidence>
<comment type="caution">
    <text evidence="18">The sequence shown here is derived from an EMBL/GenBank/DDBJ whole genome shotgun (WGS) entry which is preliminary data.</text>
</comment>
<dbReference type="InterPro" id="IPR036097">
    <property type="entry name" value="HisK_dim/P_sf"/>
</dbReference>
<dbReference type="GO" id="GO:0005886">
    <property type="term" value="C:plasma membrane"/>
    <property type="evidence" value="ECO:0007669"/>
    <property type="project" value="UniProtKB-SubCell"/>
</dbReference>
<dbReference type="Pfam" id="PF13426">
    <property type="entry name" value="PAS_9"/>
    <property type="match status" value="1"/>
</dbReference>
<dbReference type="InterPro" id="IPR001789">
    <property type="entry name" value="Sig_transdc_resp-reg_receiver"/>
</dbReference>
<dbReference type="InterPro" id="IPR003594">
    <property type="entry name" value="HATPase_dom"/>
</dbReference>
<dbReference type="EC" id="2.7.13.3" evidence="3"/>
<dbReference type="InterPro" id="IPR036641">
    <property type="entry name" value="HPT_dom_sf"/>
</dbReference>
<sequence length="909" mass="103046">MSTFIDRLFNHRVKSINQEFSVENEHPDFFSYLLGLGTESARLLILKSKIESFQFPEEPYLKNLCILQFYLDLERYLLINDSRFISTEEQLRAEIKLKFPEHGNSDAFAPLYRQGKAQEICLAQLYILIILKKFRDEDPDRKATQIRIEELTKKLHKTPSNQTLVEQISLFISIKEESLAVHKEFGQIFGQDFVDSVFAETQSDFNIYFERIDAVSCISDVIPQLFSSLLRENNTSTLSFPNVTEERSDLPIEPEKPVIINQDDVLENLLDGYLLFDEHGTILQCNTLGAKIFELSKEELLKRDIFELFPEYVSQTIRQDIARLYENSKKSVIGRRIEIDLIAKNGKKETYEVSASNNYTAPVESFTLLLRNISKRKDTLKARISAEKAAEAKSTFLSNMSHEIRTPLNVILGLSEIISKHGIEDPEILQKNIEGISFSAKNLLSIVNDILDFSKIEAGKLSLQSIDFNLREVVYNLANGFEIKAREKGLSLSAHIDEVIPNVVVGDQFRLNQILTNLIGNAIKFTHQGSISLKVGLDSETDEELRLNFKVKDTGIGIPEEKIQTIFDSFYQVESPENAKINGTGLGLAITKELINLKKGTLTASSEVGKGSEFCFNVSFKKSKLKNLDNTSRPNLAKNKSLEGLKVLVAEDNKMNQFYIKQLLSSLGVEADIAENGEQAVKIHQSGKVDYDLILMDMHMPVMNGLEAIASIRQSNKDAIKKVPIVACSADVFPESRKKAINAGIDFYLTKPLKEEALKEVLFWLVDEDKNSEPEVVQEKSPSGSDITQQSKSVDIAHLLDIFDNDKKFVIALLEVFIQETPDDLKSLRKCVEQEYYLQASTTAHKMKSSFMNLGMTRHGYHLQQIESLIKDSSKVTEAKKHLKTFEDLYTQALTEVNVKLIELKTKNK</sequence>
<evidence type="ECO:0000256" key="9">
    <source>
        <dbReference type="ARBA" id="ARBA00022989"/>
    </source>
</evidence>
<keyword evidence="19" id="KW-1185">Reference proteome</keyword>
<evidence type="ECO:0000256" key="2">
    <source>
        <dbReference type="ARBA" id="ARBA00004651"/>
    </source>
</evidence>
<organism evidence="18 19">
    <name type="scientific">Leeuwenhoekiella nanhaiensis</name>
    <dbReference type="NCBI Taxonomy" id="1655491"/>
    <lineage>
        <taxon>Bacteria</taxon>
        <taxon>Pseudomonadati</taxon>
        <taxon>Bacteroidota</taxon>
        <taxon>Flavobacteriia</taxon>
        <taxon>Flavobacteriales</taxon>
        <taxon>Flavobacteriaceae</taxon>
        <taxon>Leeuwenhoekiella</taxon>
    </lineage>
</organism>
<evidence type="ECO:0000256" key="11">
    <source>
        <dbReference type="ARBA" id="ARBA00023136"/>
    </source>
</evidence>
<dbReference type="SUPFAM" id="SSF47384">
    <property type="entry name" value="Homodimeric domain of signal transducing histidine kinase"/>
    <property type="match status" value="1"/>
</dbReference>
<dbReference type="SMART" id="SM00388">
    <property type="entry name" value="HisKA"/>
    <property type="match status" value="1"/>
</dbReference>
<dbReference type="PROSITE" id="PS50110">
    <property type="entry name" value="RESPONSE_REGULATORY"/>
    <property type="match status" value="1"/>
</dbReference>
<dbReference type="SUPFAM" id="SSF55874">
    <property type="entry name" value="ATPase domain of HSP90 chaperone/DNA topoisomerase II/histidine kinase"/>
    <property type="match status" value="1"/>
</dbReference>
<dbReference type="OrthoDB" id="9811889at2"/>
<comment type="catalytic activity">
    <reaction evidence="1">
        <text>ATP + protein L-histidine = ADP + protein N-phospho-L-histidine.</text>
        <dbReference type="EC" id="2.7.13.3"/>
    </reaction>
</comment>
<evidence type="ECO:0000256" key="5">
    <source>
        <dbReference type="ARBA" id="ARBA00022553"/>
    </source>
</evidence>
<dbReference type="RefSeq" id="WP_099646132.1">
    <property type="nucleotide sequence ID" value="NZ_KZ319290.1"/>
</dbReference>
<dbReference type="InterPro" id="IPR011006">
    <property type="entry name" value="CheY-like_superfamily"/>
</dbReference>
<feature type="domain" description="HPt" evidence="17">
    <location>
        <begin position="806"/>
        <end position="907"/>
    </location>
</feature>
<dbReference type="Gene3D" id="3.40.50.2300">
    <property type="match status" value="1"/>
</dbReference>
<gene>
    <name evidence="18" type="ORF">CJ305_10025</name>
</gene>
<keyword evidence="8" id="KW-0067">ATP-binding</keyword>
<dbReference type="Pfam" id="PF02518">
    <property type="entry name" value="HATPase_c"/>
    <property type="match status" value="1"/>
</dbReference>
<dbReference type="SMART" id="SM00091">
    <property type="entry name" value="PAS"/>
    <property type="match status" value="1"/>
</dbReference>
<feature type="modified residue" description="Phosphohistidine" evidence="12">
    <location>
        <position position="845"/>
    </location>
</feature>
<accession>A0A2G1VR90</accession>
<dbReference type="InterPro" id="IPR003661">
    <property type="entry name" value="HisK_dim/P_dom"/>
</dbReference>
<dbReference type="PROSITE" id="PS50109">
    <property type="entry name" value="HIS_KIN"/>
    <property type="match status" value="1"/>
</dbReference>
<feature type="modified residue" description="4-aspartylphosphate" evidence="13">
    <location>
        <position position="697"/>
    </location>
</feature>
<evidence type="ECO:0000256" key="6">
    <source>
        <dbReference type="ARBA" id="ARBA00022692"/>
    </source>
</evidence>
<dbReference type="Pfam" id="PF00072">
    <property type="entry name" value="Response_reg"/>
    <property type="match status" value="1"/>
</dbReference>
<dbReference type="FunFam" id="3.30.565.10:FF:000010">
    <property type="entry name" value="Sensor histidine kinase RcsC"/>
    <property type="match status" value="1"/>
</dbReference>
<dbReference type="AlphaFoldDB" id="A0A2G1VR90"/>
<evidence type="ECO:0000313" key="19">
    <source>
        <dbReference type="Proteomes" id="UP000229433"/>
    </source>
</evidence>
<dbReference type="GO" id="GO:0000155">
    <property type="term" value="F:phosphorelay sensor kinase activity"/>
    <property type="evidence" value="ECO:0007669"/>
    <property type="project" value="InterPro"/>
</dbReference>
<feature type="domain" description="Histidine kinase" evidence="14">
    <location>
        <begin position="399"/>
        <end position="622"/>
    </location>
</feature>
<evidence type="ECO:0000256" key="13">
    <source>
        <dbReference type="PROSITE-ProRule" id="PRU00169"/>
    </source>
</evidence>
<keyword evidence="11" id="KW-0472">Membrane</keyword>
<dbReference type="PROSITE" id="PS50112">
    <property type="entry name" value="PAS"/>
    <property type="match status" value="1"/>
</dbReference>
<dbReference type="SMART" id="SM00448">
    <property type="entry name" value="REC"/>
    <property type="match status" value="1"/>
</dbReference>
<dbReference type="PANTHER" id="PTHR45339:SF1">
    <property type="entry name" value="HYBRID SIGNAL TRANSDUCTION HISTIDINE KINASE J"/>
    <property type="match status" value="1"/>
</dbReference>
<dbReference type="InterPro" id="IPR008207">
    <property type="entry name" value="Sig_transdc_His_kin_Hpt_dom"/>
</dbReference>